<keyword evidence="15" id="KW-0443">Lipid metabolism</keyword>
<feature type="binding site" evidence="14">
    <location>
        <position position="578"/>
    </location>
    <ligand>
        <name>Zn(2+)</name>
        <dbReference type="ChEBI" id="CHEBI:29105"/>
    </ligand>
</feature>
<dbReference type="InterPro" id="IPR038445">
    <property type="entry name" value="NCDase_C_sf"/>
</dbReference>
<evidence type="ECO:0000256" key="6">
    <source>
        <dbReference type="ARBA" id="ARBA00022729"/>
    </source>
</evidence>
<evidence type="ECO:0000313" key="20">
    <source>
        <dbReference type="RefSeq" id="XP_004491555.1"/>
    </source>
</evidence>
<keyword evidence="8" id="KW-0256">Endoplasmic reticulum</keyword>
<dbReference type="PaxDb" id="3827-XP_004491555.1"/>
<dbReference type="Pfam" id="PF17048">
    <property type="entry name" value="Ceramidse_alk_C"/>
    <property type="match status" value="1"/>
</dbReference>
<dbReference type="GeneID" id="101499331"/>
<dbReference type="GO" id="GO:0046512">
    <property type="term" value="P:sphingosine biosynthetic process"/>
    <property type="evidence" value="ECO:0007669"/>
    <property type="project" value="TreeGrafter"/>
</dbReference>
<dbReference type="FunFam" id="2.60.40.2300:FF:000002">
    <property type="entry name" value="Neutral/alkaline non-lysosomal ceramidase"/>
    <property type="match status" value="1"/>
</dbReference>
<evidence type="ECO:0000256" key="1">
    <source>
        <dbReference type="ARBA" id="ARBA00004240"/>
    </source>
</evidence>
<evidence type="ECO:0000256" key="10">
    <source>
        <dbReference type="ARBA" id="ARBA00023034"/>
    </source>
</evidence>
<feature type="chain" id="PRO_5010335300" description="Neutral ceramidase" evidence="16">
    <location>
        <begin position="33"/>
        <end position="774"/>
    </location>
</feature>
<protein>
    <recommendedName>
        <fullName evidence="15">Neutral ceramidase</fullName>
        <ecNumber evidence="15">3.5.1.23</ecNumber>
    </recommendedName>
</protein>
<feature type="active site" description="Nucleophile" evidence="13">
    <location>
        <position position="349"/>
    </location>
</feature>
<comment type="catalytic activity">
    <reaction evidence="12 15">
        <text>an N-acylsphing-4-enine + H2O = sphing-4-enine + a fatty acid</text>
        <dbReference type="Rhea" id="RHEA:20856"/>
        <dbReference type="ChEBI" id="CHEBI:15377"/>
        <dbReference type="ChEBI" id="CHEBI:28868"/>
        <dbReference type="ChEBI" id="CHEBI:52639"/>
        <dbReference type="ChEBI" id="CHEBI:57756"/>
        <dbReference type="EC" id="3.5.1.23"/>
    </reaction>
</comment>
<dbReference type="RefSeq" id="XP_004491555.1">
    <property type="nucleotide sequence ID" value="XM_004491498.3"/>
</dbReference>
<dbReference type="PANTHER" id="PTHR12670:SF1">
    <property type="entry name" value="NEUTRAL CERAMIDASE"/>
    <property type="match status" value="1"/>
</dbReference>
<dbReference type="GO" id="GO:0005576">
    <property type="term" value="C:extracellular region"/>
    <property type="evidence" value="ECO:0007669"/>
    <property type="project" value="UniProtKB-SubCell"/>
</dbReference>
<dbReference type="InterPro" id="IPR031331">
    <property type="entry name" value="NEUT/ALK_ceramidase_C"/>
</dbReference>
<evidence type="ECO:0000256" key="12">
    <source>
        <dbReference type="ARBA" id="ARBA00048057"/>
    </source>
</evidence>
<dbReference type="InterPro" id="IPR006823">
    <property type="entry name" value="Ceramidase_alk"/>
</dbReference>
<dbReference type="GO" id="GO:0042759">
    <property type="term" value="P:long-chain fatty acid biosynthetic process"/>
    <property type="evidence" value="ECO:0007669"/>
    <property type="project" value="TreeGrafter"/>
</dbReference>
<keyword evidence="11" id="KW-0325">Glycoprotein</keyword>
<keyword evidence="7 15" id="KW-0378">Hydrolase</keyword>
<keyword evidence="5" id="KW-0964">Secreted</keyword>
<evidence type="ECO:0000259" key="18">
    <source>
        <dbReference type="Pfam" id="PF17048"/>
    </source>
</evidence>
<dbReference type="InterPro" id="IPR031329">
    <property type="entry name" value="NEUT/ALK_ceramidase_N"/>
</dbReference>
<evidence type="ECO:0000313" key="19">
    <source>
        <dbReference type="Proteomes" id="UP000087171"/>
    </source>
</evidence>
<keyword evidence="14" id="KW-0862">Zinc</keyword>
<comment type="cofactor">
    <cofactor evidence="14">
        <name>Zn(2+)</name>
        <dbReference type="ChEBI" id="CHEBI:29105"/>
    </cofactor>
    <text evidence="14">Binds 1 zinc ion per subunit.</text>
</comment>
<keyword evidence="10" id="KW-0333">Golgi apparatus</keyword>
<comment type="similarity">
    <text evidence="4 15">Belongs to the neutral ceramidase family.</text>
</comment>
<evidence type="ECO:0000256" key="14">
    <source>
        <dbReference type="PIRSR" id="PIRSR606823-2"/>
    </source>
</evidence>
<dbReference type="Pfam" id="PF04734">
    <property type="entry name" value="Ceramidase_alk"/>
    <property type="match status" value="1"/>
</dbReference>
<evidence type="ECO:0000256" key="8">
    <source>
        <dbReference type="ARBA" id="ARBA00022824"/>
    </source>
</evidence>
<evidence type="ECO:0000256" key="4">
    <source>
        <dbReference type="ARBA" id="ARBA00009835"/>
    </source>
</evidence>
<evidence type="ECO:0000256" key="11">
    <source>
        <dbReference type="ARBA" id="ARBA00023180"/>
    </source>
</evidence>
<dbReference type="GO" id="GO:0017040">
    <property type="term" value="F:N-acylsphingosine amidohydrolase activity"/>
    <property type="evidence" value="ECO:0007669"/>
    <property type="project" value="UniProtKB-UniRule"/>
</dbReference>
<evidence type="ECO:0000256" key="16">
    <source>
        <dbReference type="SAM" id="SignalP"/>
    </source>
</evidence>
<evidence type="ECO:0000256" key="2">
    <source>
        <dbReference type="ARBA" id="ARBA00004555"/>
    </source>
</evidence>
<dbReference type="EC" id="3.5.1.23" evidence="15"/>
<evidence type="ECO:0000256" key="15">
    <source>
        <dbReference type="RuleBase" id="RU366019"/>
    </source>
</evidence>
<evidence type="ECO:0000256" key="9">
    <source>
        <dbReference type="ARBA" id="ARBA00022919"/>
    </source>
</evidence>
<keyword evidence="14" id="KW-0479">Metal-binding</keyword>
<dbReference type="AlphaFoldDB" id="A0A1S2XME2"/>
<evidence type="ECO:0000259" key="17">
    <source>
        <dbReference type="Pfam" id="PF04734"/>
    </source>
</evidence>
<keyword evidence="9 15" id="KW-0746">Sphingolipid metabolism</keyword>
<sequence length="774" mass="85128">MEFPQVSCYATMRVCSFLLLLIILVKSDVAYSASNYLIGVGSYDITGPAADVNMMGYANAGQIASGVHFRLRSRAFIVGDPKGKRVVFVNLDACMASQIVTIKVLERLKARYGDIYTENNVAISGIHTHAGPGGYLQYVVYIVTSLGFVRQSFDVIVDGIEKSIVQAHENLRPGSIFVNKGEILDAGVNRSPSAYLNNPATERSKYNYNVDKEMSLLKFVDDEWGPVGSFNWFATHGTSMSRTNSLVSGDNKGAAARFMEDWFERKGAVRTDSVEFEKDGLPRRISNIIPSLPDNHHELLELAASFQSPPGSPATKTSSVARRVRGVLRQADKPRFVSAFCQSNCGDVSPNVLGAFCTDTGLPCDFNHSTCGGKNELCYGRGPGYPDEFESTRIIGERQFNKAVELFNGASEQIKGKVDFRHAYIDFSQLEVNVSSTGASKLVKTCPAAMGFGFAAGTTDGPGAFDFKQGDDQGNPFWKLVRNLLKTPDQEQIDCQYPKPILLDTGEMKLPYDWAPSILPIQILRIGQFVILSVPGEFTTMAGRRLRDAVKTVLSGDKSFGSDIHVVIAGLTNTYSQYVTTYEEYEVQRYEGASTLYGPHTLSAYIQEFKKLARALISGQPVEPGPQPPDLLNKQISLLTPVVMDRTPLGVNFGDCSSDVQKNSTFKRGDTVSVTFWSACPRNDLMTEGTFSLVEHLQGKDTWVPAYDDDDFCVRFIWSRPSKLSSHSKARIEWRIPQDVAPGVYRIKHFGASKGLLGSIHHFTGSSSAFVVAH</sequence>
<reference evidence="20" key="2">
    <citation type="submission" date="2025-08" db="UniProtKB">
        <authorList>
            <consortium name="RefSeq"/>
        </authorList>
    </citation>
    <scope>IDENTIFICATION</scope>
    <source>
        <tissue evidence="20">Etiolated seedlings</tissue>
    </source>
</reference>
<keyword evidence="19" id="KW-1185">Reference proteome</keyword>
<evidence type="ECO:0000256" key="13">
    <source>
        <dbReference type="PIRSR" id="PIRSR606823-1"/>
    </source>
</evidence>
<proteinExistence type="inferred from homology"/>
<gene>
    <name evidence="20" type="primary">LOC101499331</name>
</gene>
<dbReference type="STRING" id="3827.A0A1S2XME2"/>
<organism evidence="19 20">
    <name type="scientific">Cicer arietinum</name>
    <name type="common">Chickpea</name>
    <name type="synonym">Garbanzo</name>
    <dbReference type="NCBI Taxonomy" id="3827"/>
    <lineage>
        <taxon>Eukaryota</taxon>
        <taxon>Viridiplantae</taxon>
        <taxon>Streptophyta</taxon>
        <taxon>Embryophyta</taxon>
        <taxon>Tracheophyta</taxon>
        <taxon>Spermatophyta</taxon>
        <taxon>Magnoliopsida</taxon>
        <taxon>eudicotyledons</taxon>
        <taxon>Gunneridae</taxon>
        <taxon>Pentapetalae</taxon>
        <taxon>rosids</taxon>
        <taxon>fabids</taxon>
        <taxon>Fabales</taxon>
        <taxon>Fabaceae</taxon>
        <taxon>Papilionoideae</taxon>
        <taxon>50 kb inversion clade</taxon>
        <taxon>NPAAA clade</taxon>
        <taxon>Hologalegina</taxon>
        <taxon>IRL clade</taxon>
        <taxon>Cicereae</taxon>
        <taxon>Cicer</taxon>
    </lineage>
</organism>
<dbReference type="eggNOG" id="KOG2232">
    <property type="taxonomic scope" value="Eukaryota"/>
</dbReference>
<feature type="binding site" evidence="14">
    <location>
        <position position="537"/>
    </location>
    <ligand>
        <name>Zn(2+)</name>
        <dbReference type="ChEBI" id="CHEBI:29105"/>
    </ligand>
</feature>
<dbReference type="GO" id="GO:0005794">
    <property type="term" value="C:Golgi apparatus"/>
    <property type="evidence" value="ECO:0007669"/>
    <property type="project" value="UniProtKB-SubCell"/>
</dbReference>
<dbReference type="GO" id="GO:0034599">
    <property type="term" value="P:cellular response to oxidative stress"/>
    <property type="evidence" value="ECO:0007669"/>
    <property type="project" value="UniProtKB-ARBA"/>
</dbReference>
<name>A0A1S2XME2_CICAR</name>
<dbReference type="GO" id="GO:0046514">
    <property type="term" value="P:ceramide catabolic process"/>
    <property type="evidence" value="ECO:0007669"/>
    <property type="project" value="InterPro"/>
</dbReference>
<dbReference type="GO" id="GO:0046872">
    <property type="term" value="F:metal ion binding"/>
    <property type="evidence" value="ECO:0007669"/>
    <property type="project" value="UniProtKB-KW"/>
</dbReference>
<keyword evidence="6 16" id="KW-0732">Signal</keyword>
<reference evidence="19" key="1">
    <citation type="journal article" date="2013" name="Nat. Biotechnol.">
        <title>Draft genome sequence of chickpea (Cicer arietinum) provides a resource for trait improvement.</title>
        <authorList>
            <person name="Varshney R.K."/>
            <person name="Song C."/>
            <person name="Saxena R.K."/>
            <person name="Azam S."/>
            <person name="Yu S."/>
            <person name="Sharpe A.G."/>
            <person name="Cannon S."/>
            <person name="Baek J."/>
            <person name="Rosen B.D."/>
            <person name="Tar'an B."/>
            <person name="Millan T."/>
            <person name="Zhang X."/>
            <person name="Ramsay L.D."/>
            <person name="Iwata A."/>
            <person name="Wang Y."/>
            <person name="Nelson W."/>
            <person name="Farmer A.D."/>
            <person name="Gaur P.M."/>
            <person name="Soderlund C."/>
            <person name="Penmetsa R.V."/>
            <person name="Xu C."/>
            <person name="Bharti A.K."/>
            <person name="He W."/>
            <person name="Winter P."/>
            <person name="Zhao S."/>
            <person name="Hane J.K."/>
            <person name="Carrasquilla-Garcia N."/>
            <person name="Condie J.A."/>
            <person name="Upadhyaya H.D."/>
            <person name="Luo M.C."/>
            <person name="Thudi M."/>
            <person name="Gowda C.L."/>
            <person name="Singh N.P."/>
            <person name="Lichtenzveig J."/>
            <person name="Gali K.K."/>
            <person name="Rubio J."/>
            <person name="Nadarajan N."/>
            <person name="Dolezel J."/>
            <person name="Bansal K.C."/>
            <person name="Xu X."/>
            <person name="Edwards D."/>
            <person name="Zhang G."/>
            <person name="Kahl G."/>
            <person name="Gil J."/>
            <person name="Singh K.B."/>
            <person name="Datta S.K."/>
            <person name="Jackson S.A."/>
            <person name="Wang J."/>
            <person name="Cook D.R."/>
        </authorList>
    </citation>
    <scope>NUCLEOTIDE SEQUENCE [LARGE SCALE GENOMIC DNA]</scope>
    <source>
        <strain evidence="19">cv. CDC Frontier</strain>
    </source>
</reference>
<feature type="binding site" evidence="14">
    <location>
        <position position="127"/>
    </location>
    <ligand>
        <name>Zn(2+)</name>
        <dbReference type="ChEBI" id="CHEBI:29105"/>
    </ligand>
</feature>
<comment type="subcellular location">
    <subcellularLocation>
        <location evidence="1">Endoplasmic reticulum</location>
    </subcellularLocation>
    <subcellularLocation>
        <location evidence="2">Golgi apparatus</location>
    </subcellularLocation>
    <subcellularLocation>
        <location evidence="3">Secreted</location>
    </subcellularLocation>
</comment>
<dbReference type="OrthoDB" id="191371at2759"/>
<feature type="signal peptide" evidence="16">
    <location>
        <begin position="1"/>
        <end position="32"/>
    </location>
</feature>
<dbReference type="Proteomes" id="UP000087171">
    <property type="component" value="Chromosome Ca2"/>
</dbReference>
<dbReference type="PANTHER" id="PTHR12670">
    <property type="entry name" value="CERAMIDASE"/>
    <property type="match status" value="1"/>
</dbReference>
<evidence type="ECO:0000256" key="3">
    <source>
        <dbReference type="ARBA" id="ARBA00004613"/>
    </source>
</evidence>
<feature type="domain" description="Neutral/alkaline non-lysosomal ceramidase C-terminal" evidence="18">
    <location>
        <begin position="609"/>
        <end position="772"/>
    </location>
</feature>
<dbReference type="GO" id="GO:0005783">
    <property type="term" value="C:endoplasmic reticulum"/>
    <property type="evidence" value="ECO:0007669"/>
    <property type="project" value="UniProtKB-SubCell"/>
</dbReference>
<evidence type="ECO:0000256" key="7">
    <source>
        <dbReference type="ARBA" id="ARBA00022801"/>
    </source>
</evidence>
<evidence type="ECO:0000256" key="5">
    <source>
        <dbReference type="ARBA" id="ARBA00022525"/>
    </source>
</evidence>
<dbReference type="Gene3D" id="2.60.40.2300">
    <property type="entry name" value="Neutral/alkaline non-lysosomal ceramidase, C-terminal domain"/>
    <property type="match status" value="1"/>
</dbReference>
<feature type="binding site" evidence="14">
    <location>
        <position position="236"/>
    </location>
    <ligand>
        <name>Zn(2+)</name>
        <dbReference type="ChEBI" id="CHEBI:29105"/>
    </ligand>
</feature>
<feature type="domain" description="Neutral/alkaline non-lysosomal ceramidase N-terminal" evidence="17">
    <location>
        <begin position="36"/>
        <end position="607"/>
    </location>
</feature>
<dbReference type="GO" id="GO:0016020">
    <property type="term" value="C:membrane"/>
    <property type="evidence" value="ECO:0007669"/>
    <property type="project" value="GOC"/>
</dbReference>
<dbReference type="KEGG" id="cam:101499331"/>
<accession>A0A1S2XME2</accession>